<sequence length="220" mass="25168">MKTVFDRADKAVLNMARIVNLFACDKEILEAIEIELIGSRGKKINILTCGNVKLQAVIEDMNVYLGFGDVRFKEECLPTLPGCSFKINLLVKNHDEISNDLRKRFIITYESRYRTALQRFMNNLKAGSMQRSGFWSKLFKRGRVSFKSANPVINEMFTLKEVVPFNGYDLTLKFDILGEIKGIGTYYNNYNPDIYMSVSKDTPEKLTDGVIGNIMSKYIL</sequence>
<dbReference type="Proteomes" id="UP000317703">
    <property type="component" value="Segment"/>
</dbReference>
<protein>
    <submittedName>
        <fullName evidence="1">Uncharacterized protein</fullName>
    </submittedName>
</protein>
<organism evidence="1 2">
    <name type="scientific">Aeromonas phage PS1</name>
    <dbReference type="NCBI Taxonomy" id="2591406"/>
    <lineage>
        <taxon>Viruses</taxon>
        <taxon>Duplodnaviria</taxon>
        <taxon>Heunggongvirae</taxon>
        <taxon>Uroviricota</taxon>
        <taxon>Caudoviricetes</taxon>
        <taxon>Chimalliviridae</taxon>
        <taxon>Ferozepurvirus</taxon>
        <taxon>Ferozepurvirus PS1</taxon>
    </lineage>
</organism>
<gene>
    <name evidence="1" type="ORF">PS1_0021</name>
</gene>
<accession>A0A514TUX0</accession>
<evidence type="ECO:0000313" key="1">
    <source>
        <dbReference type="EMBL" id="QDJ96780.1"/>
    </source>
</evidence>
<dbReference type="EMBL" id="MN032614">
    <property type="protein sequence ID" value="QDJ96780.1"/>
    <property type="molecule type" value="Genomic_DNA"/>
</dbReference>
<proteinExistence type="predicted"/>
<keyword evidence="2" id="KW-1185">Reference proteome</keyword>
<reference evidence="1" key="1">
    <citation type="submission" date="2019-06" db="EMBL/GenBank/DDBJ databases">
        <title>Complete genome sequence of Aeromonas hydrophila bacteriophage PS1.</title>
        <authorList>
            <person name="Rai S."/>
            <person name="Tyagi A."/>
            <person name="Kumar N."/>
            <person name="Singh N."/>
        </authorList>
    </citation>
    <scope>NUCLEOTIDE SEQUENCE [LARGE SCALE GENOMIC DNA]</scope>
</reference>
<name>A0A514TUX0_9CAUD</name>
<evidence type="ECO:0000313" key="2">
    <source>
        <dbReference type="Proteomes" id="UP000317703"/>
    </source>
</evidence>